<dbReference type="InterPro" id="IPR006600">
    <property type="entry name" value="HTH_CenpB_DNA-bd_dom"/>
</dbReference>
<keyword evidence="4" id="KW-1185">Reference proteome</keyword>
<feature type="region of interest" description="Disordered" evidence="2">
    <location>
        <begin position="211"/>
        <end position="233"/>
    </location>
</feature>
<feature type="compositionally biased region" description="Polar residues" evidence="2">
    <location>
        <begin position="311"/>
        <end position="322"/>
    </location>
</feature>
<dbReference type="InterPro" id="IPR009057">
    <property type="entry name" value="Homeodomain-like_sf"/>
</dbReference>
<feature type="domain" description="HTH CENPB-type" evidence="3">
    <location>
        <begin position="1"/>
        <end position="69"/>
    </location>
</feature>
<evidence type="ECO:0000259" key="3">
    <source>
        <dbReference type="PROSITE" id="PS51253"/>
    </source>
</evidence>
<dbReference type="SUPFAM" id="SSF46689">
    <property type="entry name" value="Homeodomain-like"/>
    <property type="match status" value="1"/>
</dbReference>
<sequence>MEKMEKRLNLWIREMTTNKKNTVDSVVGRLKAKEIYSHVTQGQEKVKPFSASAGWLARFKRRYHMKNVKVAGKAGPADQEAAEEFKKYLLSIIHEKGYMEEQVFNAFISNEETTMMDYWKSVGIRNIIDYSSTAWDSIKQATINNCWGNVWPDCVKHFEGLEGVTENIKNSVENIMHIAQQISGEGFRDMREGDVEEILEEMAVEPTKKDLDEMAKRGTGVSDDDGDESQPKTPRIVPLTAAKISEWNSALEKIFHDMEECDPVLEHSLTLRRLTSTASVPYAETLKDLRRKAKQTRLKEFFKPVREGTLLTPSPSCESQTPGVEPRGLTCQPH</sequence>
<dbReference type="OrthoDB" id="125347at2759"/>
<evidence type="ECO:0000313" key="4">
    <source>
        <dbReference type="Proteomes" id="UP000515165"/>
    </source>
</evidence>
<evidence type="ECO:0000313" key="5">
    <source>
        <dbReference type="RefSeq" id="XP_027446687.1"/>
    </source>
</evidence>
<dbReference type="PANTHER" id="PTHR19303:SF60">
    <property type="entry name" value="HTH CENPB-TYPE DOMAIN-CONTAINING PROTEIN"/>
    <property type="match status" value="1"/>
</dbReference>
<dbReference type="PROSITE" id="PS51253">
    <property type="entry name" value="HTH_CENPB"/>
    <property type="match status" value="1"/>
</dbReference>
<organism evidence="4 5">
    <name type="scientific">Zalophus californianus</name>
    <name type="common">California sealion</name>
    <dbReference type="NCBI Taxonomy" id="9704"/>
    <lineage>
        <taxon>Eukaryota</taxon>
        <taxon>Metazoa</taxon>
        <taxon>Chordata</taxon>
        <taxon>Craniata</taxon>
        <taxon>Vertebrata</taxon>
        <taxon>Euteleostomi</taxon>
        <taxon>Mammalia</taxon>
        <taxon>Eutheria</taxon>
        <taxon>Laurasiatheria</taxon>
        <taxon>Carnivora</taxon>
        <taxon>Caniformia</taxon>
        <taxon>Pinnipedia</taxon>
        <taxon>Otariidae</taxon>
        <taxon>Zalophus</taxon>
    </lineage>
</organism>
<dbReference type="PANTHER" id="PTHR19303">
    <property type="entry name" value="TRANSPOSON"/>
    <property type="match status" value="1"/>
</dbReference>
<reference evidence="5" key="1">
    <citation type="submission" date="2025-08" db="UniProtKB">
        <authorList>
            <consortium name="RefSeq"/>
        </authorList>
    </citation>
    <scope>IDENTIFICATION</scope>
    <source>
        <tissue evidence="5">Blood</tissue>
    </source>
</reference>
<dbReference type="RefSeq" id="XP_027446687.1">
    <property type="nucleotide sequence ID" value="XM_027590886.2"/>
</dbReference>
<keyword evidence="1" id="KW-0238">DNA-binding</keyword>
<dbReference type="Proteomes" id="UP000515165">
    <property type="component" value="Chromosome 3"/>
</dbReference>
<dbReference type="AlphaFoldDB" id="A0A6J2CVK5"/>
<accession>A0A6J2CVK5</accession>
<dbReference type="Gene3D" id="1.10.10.60">
    <property type="entry name" value="Homeodomain-like"/>
    <property type="match status" value="1"/>
</dbReference>
<dbReference type="KEGG" id="zca:113920621"/>
<dbReference type="SMART" id="SM00674">
    <property type="entry name" value="CENPB"/>
    <property type="match status" value="1"/>
</dbReference>
<dbReference type="InterPro" id="IPR050863">
    <property type="entry name" value="CenT-Element_Derived"/>
</dbReference>
<gene>
    <name evidence="5" type="primary">LOC113920621</name>
</gene>
<dbReference type="GO" id="GO:0005634">
    <property type="term" value="C:nucleus"/>
    <property type="evidence" value="ECO:0007669"/>
    <property type="project" value="TreeGrafter"/>
</dbReference>
<protein>
    <submittedName>
        <fullName evidence="5">Uncharacterized protein LOC113920621</fullName>
    </submittedName>
</protein>
<feature type="region of interest" description="Disordered" evidence="2">
    <location>
        <begin position="310"/>
        <end position="334"/>
    </location>
</feature>
<name>A0A6J2CVK5_ZALCA</name>
<proteinExistence type="predicted"/>
<evidence type="ECO:0000256" key="2">
    <source>
        <dbReference type="SAM" id="MobiDB-lite"/>
    </source>
</evidence>
<dbReference type="Pfam" id="PF03221">
    <property type="entry name" value="HTH_Tnp_Tc5"/>
    <property type="match status" value="1"/>
</dbReference>
<dbReference type="GO" id="GO:0003677">
    <property type="term" value="F:DNA binding"/>
    <property type="evidence" value="ECO:0007669"/>
    <property type="project" value="UniProtKB-KW"/>
</dbReference>
<evidence type="ECO:0000256" key="1">
    <source>
        <dbReference type="ARBA" id="ARBA00023125"/>
    </source>
</evidence>
<dbReference type="GeneID" id="113920621"/>